<reference evidence="2" key="2">
    <citation type="submission" date="2018-07" db="EMBL/GenBank/DDBJ databases">
        <authorList>
            <person name="Mckenzie S.K."/>
            <person name="Kronauer D.J.C."/>
        </authorList>
    </citation>
    <scope>NUCLEOTIDE SEQUENCE</scope>
    <source>
        <strain evidence="2">Clonal line C1</strain>
    </source>
</reference>
<feature type="signal peptide" evidence="1">
    <location>
        <begin position="1"/>
        <end position="19"/>
    </location>
</feature>
<dbReference type="PANTHER" id="PTHR11008">
    <property type="entry name" value="PROTEIN TAKEOUT-LIKE PROTEIN"/>
    <property type="match status" value="1"/>
</dbReference>
<dbReference type="EMBL" id="QOIP01000001">
    <property type="protein sequence ID" value="RLU26407.1"/>
    <property type="molecule type" value="Genomic_DNA"/>
</dbReference>
<sequence>MILRVFNLISFVAFGLCVAKEQMLHNSQCYHFALTILFDFNFYTAVTTCHRDATDYSTCLRDAIQEAWPRFVPGLPDFNFPPIDPAFYDHHNVTYDSGELHIFTHGINNTVSGLGDARFLDVKAYFTDNIFQLEIDMQIPQFTVDGISDVIGEVGPFRVNSTGKLLQDFANEYWPSLLRVVAPAMLKSLEPIYVENTNRLFSNVPFSKVFPK</sequence>
<name>A0A3L8E164_OOCBI</name>
<reference evidence="2" key="1">
    <citation type="journal article" date="2018" name="Genome Res.">
        <title>The genomic architecture and molecular evolution of ant odorant receptors.</title>
        <authorList>
            <person name="McKenzie S.K."/>
            <person name="Kronauer D.J.C."/>
        </authorList>
    </citation>
    <scope>NUCLEOTIDE SEQUENCE [LARGE SCALE GENOMIC DNA]</scope>
    <source>
        <strain evidence="2">Clonal line C1</strain>
    </source>
</reference>
<accession>A0A3L8E164</accession>
<protein>
    <recommendedName>
        <fullName evidence="3">Circadian clock-controlled protein</fullName>
    </recommendedName>
</protein>
<evidence type="ECO:0008006" key="3">
    <source>
        <dbReference type="Google" id="ProtNLM"/>
    </source>
</evidence>
<comment type="caution">
    <text evidence="2">The sequence shown here is derived from an EMBL/GenBank/DDBJ whole genome shotgun (WGS) entry which is preliminary data.</text>
</comment>
<dbReference type="PANTHER" id="PTHR11008:SF18">
    <property type="entry name" value="BCDNA.GH05536-RELATED"/>
    <property type="match status" value="1"/>
</dbReference>
<dbReference type="Proteomes" id="UP000279307">
    <property type="component" value="Chromosome 1"/>
</dbReference>
<dbReference type="OrthoDB" id="8186595at2759"/>
<dbReference type="Pfam" id="PF06585">
    <property type="entry name" value="JHBP"/>
    <property type="match status" value="1"/>
</dbReference>
<dbReference type="GO" id="GO:0005615">
    <property type="term" value="C:extracellular space"/>
    <property type="evidence" value="ECO:0007669"/>
    <property type="project" value="TreeGrafter"/>
</dbReference>
<dbReference type="InterPro" id="IPR010562">
    <property type="entry name" value="Haemolymph_juvenile_hormone-bd"/>
</dbReference>
<dbReference type="Gene3D" id="3.15.10.30">
    <property type="entry name" value="Haemolymph juvenile hormone binding protein"/>
    <property type="match status" value="1"/>
</dbReference>
<feature type="chain" id="PRO_5018087055" description="Circadian clock-controlled protein" evidence="1">
    <location>
        <begin position="20"/>
        <end position="212"/>
    </location>
</feature>
<keyword evidence="1" id="KW-0732">Signal</keyword>
<evidence type="ECO:0000313" key="2">
    <source>
        <dbReference type="EMBL" id="RLU26407.1"/>
    </source>
</evidence>
<proteinExistence type="predicted"/>
<organism evidence="2">
    <name type="scientific">Ooceraea biroi</name>
    <name type="common">Clonal raider ant</name>
    <name type="synonym">Cerapachys biroi</name>
    <dbReference type="NCBI Taxonomy" id="2015173"/>
    <lineage>
        <taxon>Eukaryota</taxon>
        <taxon>Metazoa</taxon>
        <taxon>Ecdysozoa</taxon>
        <taxon>Arthropoda</taxon>
        <taxon>Hexapoda</taxon>
        <taxon>Insecta</taxon>
        <taxon>Pterygota</taxon>
        <taxon>Neoptera</taxon>
        <taxon>Endopterygota</taxon>
        <taxon>Hymenoptera</taxon>
        <taxon>Apocrita</taxon>
        <taxon>Aculeata</taxon>
        <taxon>Formicoidea</taxon>
        <taxon>Formicidae</taxon>
        <taxon>Dorylinae</taxon>
        <taxon>Ooceraea</taxon>
    </lineage>
</organism>
<evidence type="ECO:0000256" key="1">
    <source>
        <dbReference type="SAM" id="SignalP"/>
    </source>
</evidence>
<dbReference type="AlphaFoldDB" id="A0A3L8E164"/>
<dbReference type="InterPro" id="IPR038606">
    <property type="entry name" value="To_sf"/>
</dbReference>
<gene>
    <name evidence="2" type="ORF">DMN91_000201</name>
</gene>
<dbReference type="SMART" id="SM00700">
    <property type="entry name" value="JHBP"/>
    <property type="match status" value="1"/>
</dbReference>